<feature type="domain" description="PucR C-terminal helix-turn-helix" evidence="1">
    <location>
        <begin position="237"/>
        <end position="290"/>
    </location>
</feature>
<dbReference type="InterPro" id="IPR025736">
    <property type="entry name" value="PucR_C-HTH_dom"/>
</dbReference>
<sequence length="301" mass="36167">MLEKIKSMYGEAFIEDYYKAEDPEQYEWFRTSDQHVFGILKRSITANERRLLSMLFKSQRFDNILETKIQRYWSSLLFEGTAFNYKHEDFDIPDKFYLIHFSLKQIFEDRKGFEEALDGFFSAPFHVVWRDFKYGIIVVFDNQKERHEELANIIASDFYIDMSMMVTPVTILDNIHTECKNQIKLFNLAQRIFPKKRSFYYEHLLPLALLHALPASQRKQILNQFAYRLEDEDSELTRSILVYFEHNFNLTTAAKALYIHRNSLQYRIDRFHEKTGLDPKQFNDAVIIALLFLHHQYEECE</sequence>
<dbReference type="PANTHER" id="PTHR33744:SF15">
    <property type="entry name" value="CARBOHYDRATE DIACID REGULATOR"/>
    <property type="match status" value="1"/>
</dbReference>
<proteinExistence type="predicted"/>
<accession>A0ABW2PYQ1</accession>
<dbReference type="PANTHER" id="PTHR33744">
    <property type="entry name" value="CARBOHYDRATE DIACID REGULATOR"/>
    <property type="match status" value="1"/>
</dbReference>
<dbReference type="Gene3D" id="1.10.10.2840">
    <property type="entry name" value="PucR C-terminal helix-turn-helix domain"/>
    <property type="match status" value="1"/>
</dbReference>
<dbReference type="RefSeq" id="WP_380967902.1">
    <property type="nucleotide sequence ID" value="NZ_JBHTCO010000020.1"/>
</dbReference>
<dbReference type="SUPFAM" id="SSF46689">
    <property type="entry name" value="Homeodomain-like"/>
    <property type="match status" value="1"/>
</dbReference>
<comment type="caution">
    <text evidence="2">The sequence shown here is derived from an EMBL/GenBank/DDBJ whole genome shotgun (WGS) entry which is preliminary data.</text>
</comment>
<dbReference type="InterPro" id="IPR009057">
    <property type="entry name" value="Homeodomain-like_sf"/>
</dbReference>
<dbReference type="InterPro" id="IPR051448">
    <property type="entry name" value="CdaR-like_regulators"/>
</dbReference>
<name>A0ABW2PYQ1_9BACL</name>
<organism evidence="2 3">
    <name type="scientific">Scopulibacillus cellulosilyticus</name>
    <dbReference type="NCBI Taxonomy" id="2665665"/>
    <lineage>
        <taxon>Bacteria</taxon>
        <taxon>Bacillati</taxon>
        <taxon>Bacillota</taxon>
        <taxon>Bacilli</taxon>
        <taxon>Bacillales</taxon>
        <taxon>Sporolactobacillaceae</taxon>
        <taxon>Scopulibacillus</taxon>
    </lineage>
</organism>
<evidence type="ECO:0000313" key="3">
    <source>
        <dbReference type="Proteomes" id="UP001596505"/>
    </source>
</evidence>
<evidence type="ECO:0000313" key="2">
    <source>
        <dbReference type="EMBL" id="MFC7394489.1"/>
    </source>
</evidence>
<protein>
    <submittedName>
        <fullName evidence="2">PucR family transcriptional regulator</fullName>
    </submittedName>
</protein>
<dbReference type="EMBL" id="JBHTCO010000020">
    <property type="protein sequence ID" value="MFC7394489.1"/>
    <property type="molecule type" value="Genomic_DNA"/>
</dbReference>
<keyword evidence="3" id="KW-1185">Reference proteome</keyword>
<dbReference type="Pfam" id="PF13556">
    <property type="entry name" value="HTH_30"/>
    <property type="match status" value="1"/>
</dbReference>
<evidence type="ECO:0000259" key="1">
    <source>
        <dbReference type="Pfam" id="PF13556"/>
    </source>
</evidence>
<dbReference type="InterPro" id="IPR042070">
    <property type="entry name" value="PucR_C-HTH_sf"/>
</dbReference>
<dbReference type="Proteomes" id="UP001596505">
    <property type="component" value="Unassembled WGS sequence"/>
</dbReference>
<gene>
    <name evidence="2" type="ORF">ACFQRG_16145</name>
</gene>
<reference evidence="3" key="1">
    <citation type="journal article" date="2019" name="Int. J. Syst. Evol. Microbiol.">
        <title>The Global Catalogue of Microorganisms (GCM) 10K type strain sequencing project: providing services to taxonomists for standard genome sequencing and annotation.</title>
        <authorList>
            <consortium name="The Broad Institute Genomics Platform"/>
            <consortium name="The Broad Institute Genome Sequencing Center for Infectious Disease"/>
            <person name="Wu L."/>
            <person name="Ma J."/>
        </authorList>
    </citation>
    <scope>NUCLEOTIDE SEQUENCE [LARGE SCALE GENOMIC DNA]</scope>
    <source>
        <strain evidence="3">CGMCC 1.16305</strain>
    </source>
</reference>